<reference evidence="10 11" key="1">
    <citation type="submission" date="2021-03" db="EMBL/GenBank/DDBJ databases">
        <title>Genomic Encyclopedia of Type Strains, Phase IV (KMG-IV): sequencing the most valuable type-strain genomes for metagenomic binning, comparative biology and taxonomic classification.</title>
        <authorList>
            <person name="Goeker M."/>
        </authorList>
    </citation>
    <scope>NUCLEOTIDE SEQUENCE [LARGE SCALE GENOMIC DNA]</scope>
    <source>
        <strain evidence="10 11">DSM 27138</strain>
    </source>
</reference>
<keyword evidence="3" id="KW-1003">Cell membrane</keyword>
<accession>A0ABS4JQY0</accession>
<evidence type="ECO:0000313" key="11">
    <source>
        <dbReference type="Proteomes" id="UP001519289"/>
    </source>
</evidence>
<evidence type="ECO:0000256" key="4">
    <source>
        <dbReference type="ARBA" id="ARBA00022692"/>
    </source>
</evidence>
<name>A0ABS4JQY0_9FIRM</name>
<dbReference type="PROSITE" id="PS50928">
    <property type="entry name" value="ABC_TM1"/>
    <property type="match status" value="1"/>
</dbReference>
<feature type="region of interest" description="Disordered" evidence="8">
    <location>
        <begin position="1"/>
        <end position="37"/>
    </location>
</feature>
<gene>
    <name evidence="10" type="ORF">J2Z79_001338</name>
</gene>
<feature type="transmembrane region" description="Helical" evidence="7">
    <location>
        <begin position="119"/>
        <end position="140"/>
    </location>
</feature>
<dbReference type="Gene3D" id="1.10.3720.10">
    <property type="entry name" value="MetI-like"/>
    <property type="match status" value="1"/>
</dbReference>
<dbReference type="EMBL" id="JAGGLG010000008">
    <property type="protein sequence ID" value="MBP2017952.1"/>
    <property type="molecule type" value="Genomic_DNA"/>
</dbReference>
<dbReference type="RefSeq" id="WP_209466091.1">
    <property type="nucleotide sequence ID" value="NZ_JAGGLG010000008.1"/>
</dbReference>
<comment type="caution">
    <text evidence="10">The sequence shown here is derived from an EMBL/GenBank/DDBJ whole genome shotgun (WGS) entry which is preliminary data.</text>
</comment>
<evidence type="ECO:0000256" key="7">
    <source>
        <dbReference type="RuleBase" id="RU363032"/>
    </source>
</evidence>
<keyword evidence="11" id="KW-1185">Reference proteome</keyword>
<sequence>MSTSVPSPHPAGRARPALPSAGAPAGRGPAGDARHRRAGSWRNNRLAYAMVAPAFLFMLMVHLVPMLQGIAMSFLQLNQFTLRRFLRAPFVGLANYRSVLFDPENPVRAGLAIAARNTAIFSAVVTLLVLATGLGVALLMNRNFRGRALVRTLMLLPWVVPSYVVGILWSFMWHRDTGIINRILVDWLHLLPEKPFWLMGPNTIWAIILPTVWRSWPYVFIVFLAALQTIPGELYEAAAIDGAGPWRRFRHITLPLLRPAIAIQLLFQIIQSVYAFNIVVMMFGNGSGYAGEWGDLLMIAIQRQSFQSWLFGYGAAASVLLMLAMMGVVALWYRIFRQELIIR</sequence>
<evidence type="ECO:0000259" key="9">
    <source>
        <dbReference type="PROSITE" id="PS50928"/>
    </source>
</evidence>
<evidence type="ECO:0000256" key="6">
    <source>
        <dbReference type="ARBA" id="ARBA00023136"/>
    </source>
</evidence>
<keyword evidence="2 7" id="KW-0813">Transport</keyword>
<evidence type="ECO:0000256" key="8">
    <source>
        <dbReference type="SAM" id="MobiDB-lite"/>
    </source>
</evidence>
<feature type="domain" description="ABC transmembrane type-1" evidence="9">
    <location>
        <begin position="115"/>
        <end position="332"/>
    </location>
</feature>
<feature type="transmembrane region" description="Helical" evidence="7">
    <location>
        <begin position="204"/>
        <end position="227"/>
    </location>
</feature>
<feature type="transmembrane region" description="Helical" evidence="7">
    <location>
        <begin position="256"/>
        <end position="283"/>
    </location>
</feature>
<evidence type="ECO:0000256" key="3">
    <source>
        <dbReference type="ARBA" id="ARBA00022475"/>
    </source>
</evidence>
<evidence type="ECO:0000313" key="10">
    <source>
        <dbReference type="EMBL" id="MBP2017952.1"/>
    </source>
</evidence>
<protein>
    <submittedName>
        <fullName evidence="10">Multiple sugar transport system permease protein</fullName>
    </submittedName>
</protein>
<dbReference type="InterPro" id="IPR000515">
    <property type="entry name" value="MetI-like"/>
</dbReference>
<dbReference type="SUPFAM" id="SSF161098">
    <property type="entry name" value="MetI-like"/>
    <property type="match status" value="1"/>
</dbReference>
<evidence type="ECO:0000256" key="5">
    <source>
        <dbReference type="ARBA" id="ARBA00022989"/>
    </source>
</evidence>
<organism evidence="10 11">
    <name type="scientific">Symbiobacterium terraclitae</name>
    <dbReference type="NCBI Taxonomy" id="557451"/>
    <lineage>
        <taxon>Bacteria</taxon>
        <taxon>Bacillati</taxon>
        <taxon>Bacillota</taxon>
        <taxon>Clostridia</taxon>
        <taxon>Eubacteriales</taxon>
        <taxon>Symbiobacteriaceae</taxon>
        <taxon>Symbiobacterium</taxon>
    </lineage>
</organism>
<evidence type="ECO:0000256" key="1">
    <source>
        <dbReference type="ARBA" id="ARBA00004651"/>
    </source>
</evidence>
<dbReference type="Proteomes" id="UP001519289">
    <property type="component" value="Unassembled WGS sequence"/>
</dbReference>
<comment type="similarity">
    <text evidence="7">Belongs to the binding-protein-dependent transport system permease family.</text>
</comment>
<dbReference type="PANTHER" id="PTHR43005:SF1">
    <property type="entry name" value="SPERMIDINE_PUTRESCINE TRANSPORT SYSTEM PERMEASE PROTEIN"/>
    <property type="match status" value="1"/>
</dbReference>
<keyword evidence="5 7" id="KW-1133">Transmembrane helix</keyword>
<comment type="subcellular location">
    <subcellularLocation>
        <location evidence="1 7">Cell membrane</location>
        <topology evidence="1 7">Multi-pass membrane protein</topology>
    </subcellularLocation>
</comment>
<dbReference type="InterPro" id="IPR035906">
    <property type="entry name" value="MetI-like_sf"/>
</dbReference>
<evidence type="ECO:0000256" key="2">
    <source>
        <dbReference type="ARBA" id="ARBA00022448"/>
    </source>
</evidence>
<feature type="transmembrane region" description="Helical" evidence="7">
    <location>
        <begin position="46"/>
        <end position="67"/>
    </location>
</feature>
<keyword evidence="10" id="KW-0762">Sugar transport</keyword>
<feature type="transmembrane region" description="Helical" evidence="7">
    <location>
        <begin position="310"/>
        <end position="333"/>
    </location>
</feature>
<feature type="transmembrane region" description="Helical" evidence="7">
    <location>
        <begin position="152"/>
        <end position="172"/>
    </location>
</feature>
<keyword evidence="4 7" id="KW-0812">Transmembrane</keyword>
<proteinExistence type="inferred from homology"/>
<dbReference type="CDD" id="cd06261">
    <property type="entry name" value="TM_PBP2"/>
    <property type="match status" value="1"/>
</dbReference>
<dbReference type="Pfam" id="PF00528">
    <property type="entry name" value="BPD_transp_1"/>
    <property type="match status" value="1"/>
</dbReference>
<feature type="compositionally biased region" description="Low complexity" evidence="8">
    <location>
        <begin position="10"/>
        <end position="31"/>
    </location>
</feature>
<keyword evidence="6 7" id="KW-0472">Membrane</keyword>
<dbReference type="PANTHER" id="PTHR43005">
    <property type="entry name" value="BLR7065 PROTEIN"/>
    <property type="match status" value="1"/>
</dbReference>